<dbReference type="PANTHER" id="PTHR22760">
    <property type="entry name" value="GLYCOSYLTRANSFERASE"/>
    <property type="match status" value="1"/>
</dbReference>
<evidence type="ECO:0000256" key="1">
    <source>
        <dbReference type="ARBA" id="ARBA00004477"/>
    </source>
</evidence>
<dbReference type="GO" id="GO:0006506">
    <property type="term" value="P:GPI anchor biosynthetic process"/>
    <property type="evidence" value="ECO:0007669"/>
    <property type="project" value="TreeGrafter"/>
</dbReference>
<name>A0A8J7P651_ATRSP</name>
<comment type="function">
    <text evidence="8">Alpha-1,2-mannosyltransferase that catalyzes the transfer of the third mannose, via an alpha-1,2 bond, from a dolichol-phosphate-mannose (Dol-P-Man) to an alpha-D-Man-(1-&gt;6)-2-PEtn-alpha-D-Man-(1-&gt;4)-alpha-D-GlcN-(1-&gt;6)-(1-radyl,2-acyl-sn-glycero-3-phospho)-2-acyl-inositol intermediate to generate an alpha-D-Man-(1-&gt;2)-alpha-D-Man-(1-&gt;6)-2-PEtn-alpha-D-Man-(1-&gt;4)-alpha-D-GlcN-(1-&gt;6)-(1-radyl,2-acyl-sn-glycero-3-phospho)-2-acyl-inositol (also termed H6) and participates in the nineth step of the glycosylphosphatidylinositol-anchor biosynthesis. May also add the third mannose to an alpha-D-Man-(1-&gt;6)-alpha-D-Man-(1-&gt;4)-alpha-D-GlcN-(1-&gt;6)-(1-radyl,2-acyl-sn-glycero-3-phospho)-2-acyl-inositol (also termed H3) intermediate generating an alpha-D-Man-(1-&gt;2)-alpha-D-Man-(1-&gt;6)-alpha-D-Man-(1-&gt;4)-alpha-D-GlcN-(1-&gt;6)-(1-radyl,2-acyl-sn-glycero-3-phospho)-2-acyl-inositol (also termed H4).</text>
</comment>
<dbReference type="PANTHER" id="PTHR22760:SF4">
    <property type="entry name" value="GPI MANNOSYLTRANSFERASE 3"/>
    <property type="match status" value="1"/>
</dbReference>
<dbReference type="GO" id="GO:0005789">
    <property type="term" value="C:endoplasmic reticulum membrane"/>
    <property type="evidence" value="ECO:0007669"/>
    <property type="project" value="UniProtKB-SubCell"/>
</dbReference>
<feature type="non-terminal residue" evidence="10">
    <location>
        <position position="549"/>
    </location>
</feature>
<evidence type="ECO:0000256" key="6">
    <source>
        <dbReference type="ARBA" id="ARBA00022989"/>
    </source>
</evidence>
<dbReference type="AlphaFoldDB" id="A0A8J7P651"/>
<keyword evidence="6 9" id="KW-1133">Transmembrane helix</keyword>
<evidence type="ECO:0000256" key="7">
    <source>
        <dbReference type="ARBA" id="ARBA00023136"/>
    </source>
</evidence>
<dbReference type="InterPro" id="IPR005599">
    <property type="entry name" value="GPI_mannosylTrfase"/>
</dbReference>
<feature type="transmembrane region" description="Helical" evidence="9">
    <location>
        <begin position="340"/>
        <end position="358"/>
    </location>
</feature>
<feature type="transmembrane region" description="Helical" evidence="9">
    <location>
        <begin position="262"/>
        <end position="283"/>
    </location>
</feature>
<evidence type="ECO:0000256" key="2">
    <source>
        <dbReference type="ARBA" id="ARBA00022676"/>
    </source>
</evidence>
<evidence type="ECO:0000256" key="9">
    <source>
        <dbReference type="RuleBase" id="RU363075"/>
    </source>
</evidence>
<keyword evidence="3" id="KW-0808">Transferase</keyword>
<keyword evidence="5 9" id="KW-0256">Endoplasmic reticulum</keyword>
<sequence>MERIRARLSLNRKSALSVPVKLRKRKSKLYSKEDAHVQFQNGLFGVGINVTLFIVAYRLVNCLLVQSSFVPDEYWQSLEVAHQLVFNHTICDVFLEVLNIVRYGYLSWEWTEGIRSYLYPLFFASIYKILHFLNYDTVQLLVWLPRLAHAFLAALADIKLYSLIRGLEHSEVARWVFVSQLCSWFTWYCCTRTLTNTVETILTTLALHYYPLHGSKVQDSSKYLALVALAVIIRPTALIVWLPLLGYHFLREDDKLNLVTHHVLPVGVLTLGISIVIDCIFYGKWTLVQLNFLKFNVFHNVAEFYGSHPWHWYLTQGFPVVLGPHLPFFLHGCTLAPQRYRILLVTVIWTILVYSLLGHKEFRFIYPVLPLCMVFCGFSLASLKAWKRPAVCLLLLSNLLPALYTGLIHQRGSLDVMSHIQPLCEGKHSSSTPEPFVYFLMPCHSTPFYSHIHCPIKMQILQCPPDLTGNKSYVDEADLFFADPEGWLKTAFHNEASLPSHLVFFDVLTEEISSFLEVKQYVKKTEVFHTHVPEGRVGRNICVYERQRL</sequence>
<comment type="subcellular location">
    <subcellularLocation>
        <location evidence="1 9">Endoplasmic reticulum membrane</location>
        <topology evidence="1 9">Multi-pass membrane protein</topology>
    </subcellularLocation>
</comment>
<keyword evidence="2 9" id="KW-0328">Glycosyltransferase</keyword>
<dbReference type="GO" id="GO:0000026">
    <property type="term" value="F:alpha-1,2-mannosyltransferase activity"/>
    <property type="evidence" value="ECO:0007669"/>
    <property type="project" value="TreeGrafter"/>
</dbReference>
<keyword evidence="11" id="KW-1185">Reference proteome</keyword>
<feature type="non-terminal residue" evidence="10">
    <location>
        <position position="1"/>
    </location>
</feature>
<evidence type="ECO:0000313" key="11">
    <source>
        <dbReference type="Proteomes" id="UP000736164"/>
    </source>
</evidence>
<reference evidence="10" key="1">
    <citation type="journal article" date="2021" name="Cell">
        <title>Tracing the genetic footprints of vertebrate landing in non-teleost ray-finned fishes.</title>
        <authorList>
            <person name="Bi X."/>
            <person name="Wang K."/>
            <person name="Yang L."/>
            <person name="Pan H."/>
            <person name="Jiang H."/>
            <person name="Wei Q."/>
            <person name="Fang M."/>
            <person name="Yu H."/>
            <person name="Zhu C."/>
            <person name="Cai Y."/>
            <person name="He Y."/>
            <person name="Gan X."/>
            <person name="Zeng H."/>
            <person name="Yu D."/>
            <person name="Zhu Y."/>
            <person name="Jiang H."/>
            <person name="Qiu Q."/>
            <person name="Yang H."/>
            <person name="Zhang Y.E."/>
            <person name="Wang W."/>
            <person name="Zhu M."/>
            <person name="He S."/>
            <person name="Zhang G."/>
        </authorList>
    </citation>
    <scope>NUCLEOTIDE SEQUENCE</scope>
    <source>
        <strain evidence="10">Allg_001</strain>
    </source>
</reference>
<organism evidence="10 11">
    <name type="scientific">Atractosteus spatula</name>
    <name type="common">Alligator gar</name>
    <name type="synonym">Lepisosteus spatula</name>
    <dbReference type="NCBI Taxonomy" id="7917"/>
    <lineage>
        <taxon>Eukaryota</taxon>
        <taxon>Metazoa</taxon>
        <taxon>Chordata</taxon>
        <taxon>Craniata</taxon>
        <taxon>Vertebrata</taxon>
        <taxon>Euteleostomi</taxon>
        <taxon>Actinopterygii</taxon>
        <taxon>Neopterygii</taxon>
        <taxon>Holostei</taxon>
        <taxon>Semionotiformes</taxon>
        <taxon>Lepisosteidae</taxon>
        <taxon>Atractosteus</taxon>
    </lineage>
</organism>
<dbReference type="Proteomes" id="UP000736164">
    <property type="component" value="Unassembled WGS sequence"/>
</dbReference>
<evidence type="ECO:0000313" key="10">
    <source>
        <dbReference type="EMBL" id="MBN3324000.1"/>
    </source>
</evidence>
<evidence type="ECO:0000256" key="3">
    <source>
        <dbReference type="ARBA" id="ARBA00022679"/>
    </source>
</evidence>
<dbReference type="EC" id="2.4.1.-" evidence="9"/>
<comment type="caution">
    <text evidence="10">The sequence shown here is derived from an EMBL/GenBank/DDBJ whole genome shotgun (WGS) entry which is preliminary data.</text>
</comment>
<keyword evidence="4 9" id="KW-0812">Transmembrane</keyword>
<evidence type="ECO:0000256" key="4">
    <source>
        <dbReference type="ARBA" id="ARBA00022692"/>
    </source>
</evidence>
<accession>A0A8J7P651</accession>
<feature type="transmembrane region" description="Helical" evidence="9">
    <location>
        <begin position="223"/>
        <end position="242"/>
    </location>
</feature>
<gene>
    <name evidence="10" type="primary">Pigb</name>
    <name evidence="10" type="ORF">GTO95_0006702</name>
</gene>
<protein>
    <recommendedName>
        <fullName evidence="9">Mannosyltransferase</fullName>
        <ecNumber evidence="9">2.4.1.-</ecNumber>
    </recommendedName>
</protein>
<dbReference type="EMBL" id="JAAWVO010068560">
    <property type="protein sequence ID" value="MBN3324000.1"/>
    <property type="molecule type" value="Genomic_DNA"/>
</dbReference>
<dbReference type="Pfam" id="PF03901">
    <property type="entry name" value="Glyco_transf_22"/>
    <property type="match status" value="1"/>
</dbReference>
<comment type="similarity">
    <text evidence="9">Belongs to the glycosyltransferase 22 family.</text>
</comment>
<evidence type="ECO:0000256" key="8">
    <source>
        <dbReference type="ARBA" id="ARBA00093333"/>
    </source>
</evidence>
<proteinExistence type="inferred from homology"/>
<feature type="transmembrane region" description="Helical" evidence="9">
    <location>
        <begin position="364"/>
        <end position="383"/>
    </location>
</feature>
<feature type="transmembrane region" description="Helical" evidence="9">
    <location>
        <begin position="390"/>
        <end position="408"/>
    </location>
</feature>
<keyword evidence="7 9" id="KW-0472">Membrane</keyword>
<evidence type="ECO:0000256" key="5">
    <source>
        <dbReference type="ARBA" id="ARBA00022824"/>
    </source>
</evidence>